<dbReference type="AlphaFoldDB" id="A0A554RV56"/>
<dbReference type="InterPro" id="IPR000873">
    <property type="entry name" value="AMP-dep_synth/lig_dom"/>
</dbReference>
<evidence type="ECO:0000313" key="6">
    <source>
        <dbReference type="Proteomes" id="UP000316988"/>
    </source>
</evidence>
<gene>
    <name evidence="5" type="ORF">FNM00_15170</name>
</gene>
<dbReference type="InterPro" id="IPR050237">
    <property type="entry name" value="ATP-dep_AMP-bd_enzyme"/>
</dbReference>
<protein>
    <submittedName>
        <fullName evidence="5">Long-chain fatty acid--CoA ligase</fullName>
    </submittedName>
</protein>
<dbReference type="Gene3D" id="3.30.300.30">
    <property type="match status" value="1"/>
</dbReference>
<dbReference type="PANTHER" id="PTHR43767:SF11">
    <property type="entry name" value="MEDIUM-CHAIN-FATTY-ACID--COA LIGASE"/>
    <property type="match status" value="1"/>
</dbReference>
<evidence type="ECO:0000256" key="2">
    <source>
        <dbReference type="ARBA" id="ARBA00022598"/>
    </source>
</evidence>
<evidence type="ECO:0000259" key="3">
    <source>
        <dbReference type="Pfam" id="PF00501"/>
    </source>
</evidence>
<accession>A0A554RV56</accession>
<dbReference type="InterPro" id="IPR042099">
    <property type="entry name" value="ANL_N_sf"/>
</dbReference>
<dbReference type="GO" id="GO:0016877">
    <property type="term" value="F:ligase activity, forming carbon-sulfur bonds"/>
    <property type="evidence" value="ECO:0007669"/>
    <property type="project" value="UniProtKB-ARBA"/>
</dbReference>
<organism evidence="5 6">
    <name type="scientific">Aeromicrobium piscarium</name>
    <dbReference type="NCBI Taxonomy" id="2590901"/>
    <lineage>
        <taxon>Bacteria</taxon>
        <taxon>Bacillati</taxon>
        <taxon>Actinomycetota</taxon>
        <taxon>Actinomycetes</taxon>
        <taxon>Propionibacteriales</taxon>
        <taxon>Nocardioidaceae</taxon>
        <taxon>Aeromicrobium</taxon>
    </lineage>
</organism>
<evidence type="ECO:0000313" key="5">
    <source>
        <dbReference type="EMBL" id="TSD57992.1"/>
    </source>
</evidence>
<evidence type="ECO:0000259" key="4">
    <source>
        <dbReference type="Pfam" id="PF13193"/>
    </source>
</evidence>
<keyword evidence="2 5" id="KW-0436">Ligase</keyword>
<dbReference type="InterPro" id="IPR020845">
    <property type="entry name" value="AMP-binding_CS"/>
</dbReference>
<dbReference type="FunFam" id="3.30.300.30:FF:000008">
    <property type="entry name" value="2,3-dihydroxybenzoate-AMP ligase"/>
    <property type="match status" value="1"/>
</dbReference>
<dbReference type="EMBL" id="VLNT01000016">
    <property type="protein sequence ID" value="TSD57992.1"/>
    <property type="molecule type" value="Genomic_DNA"/>
</dbReference>
<comment type="caution">
    <text evidence="5">The sequence shown here is derived from an EMBL/GenBank/DDBJ whole genome shotgun (WGS) entry which is preliminary data.</text>
</comment>
<feature type="domain" description="AMP-binding enzyme C-terminal" evidence="4">
    <location>
        <begin position="422"/>
        <end position="499"/>
    </location>
</feature>
<name>A0A554RV56_9ACTN</name>
<dbReference type="Proteomes" id="UP000316988">
    <property type="component" value="Unassembled WGS sequence"/>
</dbReference>
<dbReference type="SUPFAM" id="SSF56801">
    <property type="entry name" value="Acetyl-CoA synthetase-like"/>
    <property type="match status" value="1"/>
</dbReference>
<sequence>MSFPLTIDHLLWRMRHVHPDARVLDVVGSADGRDIQSMTFAGLADRIRALSAGLARRAGVTPGSTVVTMSFNTRVQAELMFAVPAAGARLECLNVRMSSDVLLEQIASSDPVLVVVDREVLDHPGVGPVAAEVVAQMAPGIHVLRVDSRGGPEYDEIIATGETASGGTPVADENVPAFVFHSSGTTGRPKAYEVSHRELVLHSLSQAADGASGLTTTDRVLPLAPFFHVNGWGLLFTSTMTGADVVLIGGDLAPGRIADVMSDLGVTVAAAVPTVWHDVCGVIAQSPERRPARLREVLSGGSAVPQSVVGDIERHLGATVATAWGMTETMACSTYERSEPATTAGRPIPLMEMRIAGPAGPADAGEPGSLEVRGAFVIGAASDDGWMSTGDIASLDARGRLTLHDREKDMIKSGGEWIPSAEIELCLCEITGVQTAAVVARPDARWVERPVAFVVLDPAGGAPIGHEVLRAHLQQHLPRWWVPDEITIIDDLPKTAVGKIDKVALRRAQHAETKSEEMA</sequence>
<dbReference type="PROSITE" id="PS00455">
    <property type="entry name" value="AMP_BINDING"/>
    <property type="match status" value="1"/>
</dbReference>
<dbReference type="Pfam" id="PF13193">
    <property type="entry name" value="AMP-binding_C"/>
    <property type="match status" value="1"/>
</dbReference>
<dbReference type="Gene3D" id="3.40.50.12780">
    <property type="entry name" value="N-terminal domain of ligase-like"/>
    <property type="match status" value="1"/>
</dbReference>
<dbReference type="Pfam" id="PF00501">
    <property type="entry name" value="AMP-binding"/>
    <property type="match status" value="1"/>
</dbReference>
<dbReference type="InterPro" id="IPR025110">
    <property type="entry name" value="AMP-bd_C"/>
</dbReference>
<dbReference type="InterPro" id="IPR045851">
    <property type="entry name" value="AMP-bd_C_sf"/>
</dbReference>
<reference evidence="5 6" key="1">
    <citation type="submission" date="2019-07" db="EMBL/GenBank/DDBJ databases">
        <authorList>
            <person name="Zhao L.H."/>
        </authorList>
    </citation>
    <scope>NUCLEOTIDE SEQUENCE [LARGE SCALE GENOMIC DNA]</scope>
    <source>
        <strain evidence="5 6">Co35</strain>
    </source>
</reference>
<dbReference type="RefSeq" id="WP_143914395.1">
    <property type="nucleotide sequence ID" value="NZ_VLNT01000016.1"/>
</dbReference>
<comment type="similarity">
    <text evidence="1">Belongs to the ATP-dependent AMP-binding enzyme family.</text>
</comment>
<proteinExistence type="inferred from homology"/>
<dbReference type="PANTHER" id="PTHR43767">
    <property type="entry name" value="LONG-CHAIN-FATTY-ACID--COA LIGASE"/>
    <property type="match status" value="1"/>
</dbReference>
<keyword evidence="6" id="KW-1185">Reference proteome</keyword>
<feature type="domain" description="AMP-dependent synthetase/ligase" evidence="3">
    <location>
        <begin position="17"/>
        <end position="377"/>
    </location>
</feature>
<evidence type="ECO:0000256" key="1">
    <source>
        <dbReference type="ARBA" id="ARBA00006432"/>
    </source>
</evidence>
<dbReference type="OrthoDB" id="9803968at2"/>